<comment type="similarity">
    <text evidence="3 13">Belongs to the peptidase A1 family.</text>
</comment>
<evidence type="ECO:0000256" key="8">
    <source>
        <dbReference type="ARBA" id="ARBA00022750"/>
    </source>
</evidence>
<feature type="active site" evidence="12">
    <location>
        <position position="302"/>
    </location>
</feature>
<name>A0A9W7DIE5_AMBMO</name>
<dbReference type="FunFam" id="2.40.70.10:FF:000011">
    <property type="entry name" value="Aspartic protease"/>
    <property type="match status" value="1"/>
</dbReference>
<gene>
    <name evidence="16" type="ORF">Amon01_000578600</name>
</gene>
<evidence type="ECO:0000256" key="5">
    <source>
        <dbReference type="ARBA" id="ARBA00022525"/>
    </source>
</evidence>
<evidence type="ECO:0000256" key="4">
    <source>
        <dbReference type="ARBA" id="ARBA00013207"/>
    </source>
</evidence>
<protein>
    <recommendedName>
        <fullName evidence="4">candidapepsin</fullName>
        <ecNumber evidence="4">3.4.23.24</ecNumber>
    </recommendedName>
</protein>
<dbReference type="GO" id="GO:0004190">
    <property type="term" value="F:aspartic-type endopeptidase activity"/>
    <property type="evidence" value="ECO:0007669"/>
    <property type="project" value="UniProtKB-KW"/>
</dbReference>
<evidence type="ECO:0000256" key="1">
    <source>
        <dbReference type="ARBA" id="ARBA00001675"/>
    </source>
</evidence>
<dbReference type="GO" id="GO:0006508">
    <property type="term" value="P:proteolysis"/>
    <property type="evidence" value="ECO:0007669"/>
    <property type="project" value="UniProtKB-KW"/>
</dbReference>
<dbReference type="CDD" id="cd05474">
    <property type="entry name" value="SAP_like"/>
    <property type="match status" value="1"/>
</dbReference>
<dbReference type="InterPro" id="IPR001969">
    <property type="entry name" value="Aspartic_peptidase_AS"/>
</dbReference>
<dbReference type="Gene3D" id="2.40.70.10">
    <property type="entry name" value="Acid Proteases"/>
    <property type="match status" value="2"/>
</dbReference>
<evidence type="ECO:0000256" key="13">
    <source>
        <dbReference type="RuleBase" id="RU000454"/>
    </source>
</evidence>
<dbReference type="EMBL" id="BSXU01003364">
    <property type="protein sequence ID" value="GMG39970.1"/>
    <property type="molecule type" value="Genomic_DNA"/>
</dbReference>
<dbReference type="Pfam" id="PF00026">
    <property type="entry name" value="Asp"/>
    <property type="match status" value="1"/>
</dbReference>
<feature type="signal peptide" evidence="14">
    <location>
        <begin position="1"/>
        <end position="19"/>
    </location>
</feature>
<keyword evidence="5" id="KW-0964">Secreted</keyword>
<proteinExistence type="inferred from homology"/>
<dbReference type="PROSITE" id="PS51767">
    <property type="entry name" value="PEPTIDASE_A1"/>
    <property type="match status" value="1"/>
</dbReference>
<feature type="active site" evidence="12">
    <location>
        <position position="95"/>
    </location>
</feature>
<dbReference type="AlphaFoldDB" id="A0A9W7DIE5"/>
<keyword evidence="8 13" id="KW-0064">Aspartyl protease</keyword>
<dbReference type="GO" id="GO:0005576">
    <property type="term" value="C:extracellular region"/>
    <property type="evidence" value="ECO:0007669"/>
    <property type="project" value="UniProtKB-SubCell"/>
</dbReference>
<evidence type="ECO:0000256" key="2">
    <source>
        <dbReference type="ARBA" id="ARBA00004613"/>
    </source>
</evidence>
<dbReference type="EC" id="3.4.23.24" evidence="4"/>
<evidence type="ECO:0000256" key="6">
    <source>
        <dbReference type="ARBA" id="ARBA00022670"/>
    </source>
</evidence>
<keyword evidence="9 13" id="KW-0378">Hydrolase</keyword>
<keyword evidence="10" id="KW-0865">Zymogen</keyword>
<comment type="subcellular location">
    <subcellularLocation>
        <location evidence="2">Secreted</location>
    </subcellularLocation>
</comment>
<comment type="catalytic activity">
    <reaction evidence="1">
        <text>Preferential cleavage at the carboxyl of hydrophobic amino acids, but fails to cleave 15-Leu-|-Tyr-16, 16-Tyr-|-Leu-17 and 24-Phe-|-Phe-25 of insulin B chain. Activates trypsinogen, and degrades keratin.</text>
        <dbReference type="EC" id="3.4.23.24"/>
    </reaction>
</comment>
<dbReference type="InterPro" id="IPR033876">
    <property type="entry name" value="SAP-like"/>
</dbReference>
<accession>A0A9W7DIE5</accession>
<keyword evidence="6 13" id="KW-0645">Protease</keyword>
<dbReference type="PANTHER" id="PTHR47966">
    <property type="entry name" value="BETA-SITE APP-CLEAVING ENZYME, ISOFORM A-RELATED"/>
    <property type="match status" value="1"/>
</dbReference>
<keyword evidence="11" id="KW-1015">Disulfide bond</keyword>
<sequence length="447" mass="49537">MRNPLLLTVLSCLTYFTDAHPYYNLNKKDETSDGFIKLVGHKTYGGNSSCVVGDFLQRRDGSENMIEYDFEFQRYFYSVDVRIGSNGDNVTLLVDTGSSDMWVMSSAMNGRCNTANSSDLDSDCDFGTFNYNDSSSFHNNETDFKISYNDGTVAIGVWGYDKVAIEGHPIADVNFAVVEQTESEVGVLGIGYPLLESTNNGNSTRVYENLPMRMKSEGLIKKNTYSIYLNGSDDSDASIVFGGIDHSKYTGDLTLLPVVSFSREDKSRYFRVAVTLTTMKLLNSNGTQTDLSDGVKYAALLDTGSTYSFLPSRLLKSLMSQFPNIQYSKSMGYYLIQCSQASSFNLVFDFQGFNIQVPLANFLINFVTPRGKIQEWCGISFQKMSSDDRVILGDDFMSGVYTVVDLDDNVIALGLAELDSPDEDIEAITDSIPSATSALLYSETWSP</sequence>
<dbReference type="OrthoDB" id="771136at2759"/>
<evidence type="ECO:0000256" key="3">
    <source>
        <dbReference type="ARBA" id="ARBA00007447"/>
    </source>
</evidence>
<evidence type="ECO:0000259" key="15">
    <source>
        <dbReference type="PROSITE" id="PS51767"/>
    </source>
</evidence>
<dbReference type="InterPro" id="IPR001461">
    <property type="entry name" value="Aspartic_peptidase_A1"/>
</dbReference>
<dbReference type="InterPro" id="IPR021109">
    <property type="entry name" value="Peptidase_aspartic_dom_sf"/>
</dbReference>
<evidence type="ECO:0000313" key="16">
    <source>
        <dbReference type="EMBL" id="GMG39970.1"/>
    </source>
</evidence>
<dbReference type="InterPro" id="IPR033121">
    <property type="entry name" value="PEPTIDASE_A1"/>
</dbReference>
<reference evidence="16" key="1">
    <citation type="submission" date="2023-04" db="EMBL/GenBank/DDBJ databases">
        <title>Ambrosiozyma monospora NBRC 1965.</title>
        <authorList>
            <person name="Ichikawa N."/>
            <person name="Sato H."/>
            <person name="Tonouchi N."/>
        </authorList>
    </citation>
    <scope>NUCLEOTIDE SEQUENCE</scope>
    <source>
        <strain evidence="16">NBRC 1965</strain>
    </source>
</reference>
<keyword evidence="17" id="KW-1185">Reference proteome</keyword>
<evidence type="ECO:0000256" key="7">
    <source>
        <dbReference type="ARBA" id="ARBA00022729"/>
    </source>
</evidence>
<evidence type="ECO:0000313" key="17">
    <source>
        <dbReference type="Proteomes" id="UP001165063"/>
    </source>
</evidence>
<evidence type="ECO:0000256" key="10">
    <source>
        <dbReference type="ARBA" id="ARBA00023145"/>
    </source>
</evidence>
<feature type="domain" description="Peptidase A1" evidence="15">
    <location>
        <begin position="77"/>
        <end position="414"/>
    </location>
</feature>
<keyword evidence="7 14" id="KW-0732">Signal</keyword>
<dbReference type="PROSITE" id="PS00141">
    <property type="entry name" value="ASP_PROTEASE"/>
    <property type="match status" value="2"/>
</dbReference>
<evidence type="ECO:0000256" key="12">
    <source>
        <dbReference type="PIRSR" id="PIRSR601461-1"/>
    </source>
</evidence>
<evidence type="ECO:0000256" key="14">
    <source>
        <dbReference type="SAM" id="SignalP"/>
    </source>
</evidence>
<comment type="caution">
    <text evidence="16">The sequence shown here is derived from an EMBL/GenBank/DDBJ whole genome shotgun (WGS) entry which is preliminary data.</text>
</comment>
<evidence type="ECO:0000256" key="11">
    <source>
        <dbReference type="ARBA" id="ARBA00023157"/>
    </source>
</evidence>
<dbReference type="Proteomes" id="UP001165063">
    <property type="component" value="Unassembled WGS sequence"/>
</dbReference>
<organism evidence="16 17">
    <name type="scientific">Ambrosiozyma monospora</name>
    <name type="common">Yeast</name>
    <name type="synonym">Endomycopsis monosporus</name>
    <dbReference type="NCBI Taxonomy" id="43982"/>
    <lineage>
        <taxon>Eukaryota</taxon>
        <taxon>Fungi</taxon>
        <taxon>Dikarya</taxon>
        <taxon>Ascomycota</taxon>
        <taxon>Saccharomycotina</taxon>
        <taxon>Pichiomycetes</taxon>
        <taxon>Pichiales</taxon>
        <taxon>Pichiaceae</taxon>
        <taxon>Ambrosiozyma</taxon>
    </lineage>
</organism>
<dbReference type="PANTHER" id="PTHR47966:SF65">
    <property type="entry name" value="ASPARTIC-TYPE ENDOPEPTIDASE"/>
    <property type="match status" value="1"/>
</dbReference>
<evidence type="ECO:0000256" key="9">
    <source>
        <dbReference type="ARBA" id="ARBA00022801"/>
    </source>
</evidence>
<dbReference type="SUPFAM" id="SSF50630">
    <property type="entry name" value="Acid proteases"/>
    <property type="match status" value="1"/>
</dbReference>
<feature type="chain" id="PRO_5040760261" description="candidapepsin" evidence="14">
    <location>
        <begin position="20"/>
        <end position="447"/>
    </location>
</feature>
<dbReference type="PRINTS" id="PR00792">
    <property type="entry name" value="PEPSIN"/>
</dbReference>